<proteinExistence type="predicted"/>
<sequence length="438" mass="47280">MYAHVASLTQTPLHVLGLILRELDTLHSLGSAILAHPVLHAAFAEDPARITRDILDAQMSPATARLAYAAHAARRVDRTSTAAVKKFADEWLVPLDDDKDSGAAGGGQEGGEEEEQGAGEEAGGAGGAGQEQGAGKEGAGAGAEAGGSEGGPLGVWPWGLSLPDVVSMSKAHGVVEELTAMLVDSTLPRCEGLFGARRADYAKATPAEVARIHRMLYGYDIYCGLLFRDADDCRPDLSWRTELNFQLSAALYRDNVVKANNQLACIHDFLEKIVLQAFKQVAMYDVTWGAHEVDYLSTGSANEHVQAYLSLGLDYIYKLAQANSLLGGPGPGPGAGATTTAASSRPDEQLQHFRRLRQMLLTHRYSSTSALPPRTAYMLASELNAHSRAHLAKTGAAERERACHLEVDETHRPAMKRSWARRGDMYARGYRGFYMEHL</sequence>
<dbReference type="Proteomes" id="UP000315783">
    <property type="component" value="Unassembled WGS sequence"/>
</dbReference>
<evidence type="ECO:0000313" key="3">
    <source>
        <dbReference type="Proteomes" id="UP000315783"/>
    </source>
</evidence>
<dbReference type="EMBL" id="SPUK01000019">
    <property type="protein sequence ID" value="TQV91453.1"/>
    <property type="molecule type" value="Genomic_DNA"/>
</dbReference>
<evidence type="ECO:0000313" key="2">
    <source>
        <dbReference type="EMBL" id="TQV91453.1"/>
    </source>
</evidence>
<dbReference type="STRING" id="43265.A0A545UPT1"/>
<protein>
    <submittedName>
        <fullName evidence="2">Uncharacterized protein</fullName>
    </submittedName>
</protein>
<feature type="region of interest" description="Disordered" evidence="1">
    <location>
        <begin position="96"/>
        <end position="148"/>
    </location>
</feature>
<comment type="caution">
    <text evidence="2">The sequence shown here is derived from an EMBL/GenBank/DDBJ whole genome shotgun (WGS) entry which is preliminary data.</text>
</comment>
<feature type="compositionally biased region" description="Gly residues" evidence="1">
    <location>
        <begin position="120"/>
        <end position="148"/>
    </location>
</feature>
<accession>A0A545UPT1</accession>
<gene>
    <name evidence="2" type="ORF">IF1G_09952</name>
</gene>
<keyword evidence="3" id="KW-1185">Reference proteome</keyword>
<evidence type="ECO:0000256" key="1">
    <source>
        <dbReference type="SAM" id="MobiDB-lite"/>
    </source>
</evidence>
<reference evidence="2 3" key="1">
    <citation type="journal article" date="2019" name="Appl. Microbiol. Biotechnol.">
        <title>Genome sequence of Isaria javanica and comparative genome analysis insights into family S53 peptidase evolution in fungal entomopathogens.</title>
        <authorList>
            <person name="Lin R."/>
            <person name="Zhang X."/>
            <person name="Xin B."/>
            <person name="Zou M."/>
            <person name="Gao Y."/>
            <person name="Qin F."/>
            <person name="Hu Q."/>
            <person name="Xie B."/>
            <person name="Cheng X."/>
        </authorList>
    </citation>
    <scope>NUCLEOTIDE SEQUENCE [LARGE SCALE GENOMIC DNA]</scope>
    <source>
        <strain evidence="2 3">IJ1G</strain>
    </source>
</reference>
<organism evidence="2 3">
    <name type="scientific">Cordyceps javanica</name>
    <dbReference type="NCBI Taxonomy" id="43265"/>
    <lineage>
        <taxon>Eukaryota</taxon>
        <taxon>Fungi</taxon>
        <taxon>Dikarya</taxon>
        <taxon>Ascomycota</taxon>
        <taxon>Pezizomycotina</taxon>
        <taxon>Sordariomycetes</taxon>
        <taxon>Hypocreomycetidae</taxon>
        <taxon>Hypocreales</taxon>
        <taxon>Cordycipitaceae</taxon>
        <taxon>Cordyceps</taxon>
    </lineage>
</organism>
<name>A0A545UPT1_9HYPO</name>
<dbReference type="AlphaFoldDB" id="A0A545UPT1"/>